<dbReference type="Gene3D" id="1.10.472.10">
    <property type="entry name" value="Cyclin-like"/>
    <property type="match status" value="1"/>
</dbReference>
<feature type="compositionally biased region" description="Low complexity" evidence="1">
    <location>
        <begin position="405"/>
        <end position="419"/>
    </location>
</feature>
<reference evidence="3" key="1">
    <citation type="submission" date="2023-10" db="EMBL/GenBank/DDBJ databases">
        <authorList>
            <person name="Noh H."/>
        </authorList>
    </citation>
    <scope>NUCLEOTIDE SEQUENCE</scope>
    <source>
        <strain evidence="3">DUCC4014</strain>
    </source>
</reference>
<dbReference type="CDD" id="cd20557">
    <property type="entry name" value="CYCLIN_ScPCL1-like"/>
    <property type="match status" value="1"/>
</dbReference>
<feature type="compositionally biased region" description="Low complexity" evidence="1">
    <location>
        <begin position="352"/>
        <end position="372"/>
    </location>
</feature>
<dbReference type="GO" id="GO:0000307">
    <property type="term" value="C:cyclin-dependent protein kinase holoenzyme complex"/>
    <property type="evidence" value="ECO:0007669"/>
    <property type="project" value="TreeGrafter"/>
</dbReference>
<evidence type="ECO:0000313" key="4">
    <source>
        <dbReference type="Proteomes" id="UP000827549"/>
    </source>
</evidence>
<name>A0AAF0YL21_9TREE</name>
<feature type="region of interest" description="Disordered" evidence="1">
    <location>
        <begin position="117"/>
        <end position="172"/>
    </location>
</feature>
<dbReference type="Proteomes" id="UP000827549">
    <property type="component" value="Chromosome 7"/>
</dbReference>
<sequence>MPLHQSDPSLSPRPKHVLGPHDWHIVAHIHTHHVVSLLQSYTLPSILPSPLPPTTFLPSPSITPTLVRLVPIHLPSSPPPVQLALLPRSASLSRRIISFCVPSMVFSRRPSAPIATVLPARPPPHRNMSAASTSVPAARPNPPSPASSRKAAKASASSSAASSRPSQRAADPYYGHEETSVLCARFITALFQCPNIPPAAQPGGPTPTLAHFVAYALHRTRLPSVVTFAALLLLQRLKTRFPAARGSSGHRLFISAFMIASKVICDDTYSNQSWCIVGQKMFALKEINQMEREMCGYLEWNLNVAGDELAEFEARTRAEHGPRAVARASSAVSSEVSLAASSPAETLANVYPSPETTPDPSSSSSRPIRPVPALHKRAPTTFPSPASMRNAYLTPSSNVSPQPPALASASSSLASSPASEDCKTPSPIASVNKPKRPISSRTLSGKTVADIEQRFGPLSQPPCGVPLSVGGW</sequence>
<keyword evidence="4" id="KW-1185">Reference proteome</keyword>
<dbReference type="GO" id="GO:0005634">
    <property type="term" value="C:nucleus"/>
    <property type="evidence" value="ECO:0007669"/>
    <property type="project" value="TreeGrafter"/>
</dbReference>
<dbReference type="PANTHER" id="PTHR15615">
    <property type="match status" value="1"/>
</dbReference>
<dbReference type="AlphaFoldDB" id="A0AAF0YL21"/>
<accession>A0AAF0YL21</accession>
<feature type="compositionally biased region" description="Low complexity" evidence="1">
    <location>
        <begin position="146"/>
        <end position="170"/>
    </location>
</feature>
<feature type="domain" description="Cyclin N-terminal" evidence="2">
    <location>
        <begin position="209"/>
        <end position="303"/>
    </location>
</feature>
<gene>
    <name evidence="3" type="primary">PCL2_3</name>
    <name evidence="3" type="ORF">LOC62_07G009128</name>
</gene>
<protein>
    <submittedName>
        <fullName evidence="3">PHO85 cyclin-2</fullName>
    </submittedName>
</protein>
<dbReference type="GO" id="GO:0019901">
    <property type="term" value="F:protein kinase binding"/>
    <property type="evidence" value="ECO:0007669"/>
    <property type="project" value="InterPro"/>
</dbReference>
<evidence type="ECO:0000313" key="3">
    <source>
        <dbReference type="EMBL" id="WOO85628.1"/>
    </source>
</evidence>
<organism evidence="3 4">
    <name type="scientific">Vanrija pseudolonga</name>
    <dbReference type="NCBI Taxonomy" id="143232"/>
    <lineage>
        <taxon>Eukaryota</taxon>
        <taxon>Fungi</taxon>
        <taxon>Dikarya</taxon>
        <taxon>Basidiomycota</taxon>
        <taxon>Agaricomycotina</taxon>
        <taxon>Tremellomycetes</taxon>
        <taxon>Trichosporonales</taxon>
        <taxon>Trichosporonaceae</taxon>
        <taxon>Vanrija</taxon>
    </lineage>
</organism>
<evidence type="ECO:0000259" key="2">
    <source>
        <dbReference type="Pfam" id="PF00134"/>
    </source>
</evidence>
<proteinExistence type="predicted"/>
<dbReference type="Pfam" id="PF00134">
    <property type="entry name" value="Cyclin_N"/>
    <property type="match status" value="1"/>
</dbReference>
<dbReference type="InterPro" id="IPR006671">
    <property type="entry name" value="Cyclin_N"/>
</dbReference>
<dbReference type="PANTHER" id="PTHR15615:SF108">
    <property type="entry name" value="PROTEIN CNPPD1"/>
    <property type="match status" value="1"/>
</dbReference>
<dbReference type="GO" id="GO:0016538">
    <property type="term" value="F:cyclin-dependent protein serine/threonine kinase regulator activity"/>
    <property type="evidence" value="ECO:0007669"/>
    <property type="project" value="TreeGrafter"/>
</dbReference>
<dbReference type="EMBL" id="CP086720">
    <property type="protein sequence ID" value="WOO85628.1"/>
    <property type="molecule type" value="Genomic_DNA"/>
</dbReference>
<dbReference type="InterPro" id="IPR013922">
    <property type="entry name" value="Cyclin_PHO80-like"/>
</dbReference>
<dbReference type="SUPFAM" id="SSF47954">
    <property type="entry name" value="Cyclin-like"/>
    <property type="match status" value="1"/>
</dbReference>
<feature type="region of interest" description="Disordered" evidence="1">
    <location>
        <begin position="347"/>
        <end position="446"/>
    </location>
</feature>
<evidence type="ECO:0000256" key="1">
    <source>
        <dbReference type="SAM" id="MobiDB-lite"/>
    </source>
</evidence>
<dbReference type="GeneID" id="87812291"/>
<dbReference type="RefSeq" id="XP_062631654.1">
    <property type="nucleotide sequence ID" value="XM_062775672.1"/>
</dbReference>
<dbReference type="InterPro" id="IPR036915">
    <property type="entry name" value="Cyclin-like_sf"/>
</dbReference>